<dbReference type="NCBIfam" id="TIGR00313">
    <property type="entry name" value="cobQ"/>
    <property type="match status" value="1"/>
</dbReference>
<reference evidence="7 8" key="1">
    <citation type="submission" date="2024-11" db="EMBL/GenBank/DDBJ databases">
        <authorList>
            <person name="Heng Y.C."/>
            <person name="Lim A.C.H."/>
            <person name="Lee J.K.Y."/>
            <person name="Kittelmann S."/>
        </authorList>
    </citation>
    <scope>NUCLEOTIDE SEQUENCE [LARGE SCALE GENOMIC DNA]</scope>
    <source>
        <strain evidence="7 8">WILCCON 0202</strain>
    </source>
</reference>
<dbReference type="InterPro" id="IPR033949">
    <property type="entry name" value="CobQ_GATase1"/>
</dbReference>
<dbReference type="RefSeq" id="WP_406765294.1">
    <property type="nucleotide sequence ID" value="NZ_JBJHZY010000002.1"/>
</dbReference>
<dbReference type="InterPro" id="IPR027417">
    <property type="entry name" value="P-loop_NTPase"/>
</dbReference>
<keyword evidence="8" id="KW-1185">Reference proteome</keyword>
<gene>
    <name evidence="4" type="primary">cobQ</name>
    <name evidence="7" type="ORF">ACJDUH_11255</name>
</gene>
<dbReference type="InterPro" id="IPR047045">
    <property type="entry name" value="CobQ_N"/>
</dbReference>
<evidence type="ECO:0000256" key="2">
    <source>
        <dbReference type="ARBA" id="ARBA00022573"/>
    </source>
</evidence>
<dbReference type="InterPro" id="IPR011698">
    <property type="entry name" value="GATase_3"/>
</dbReference>
<dbReference type="Gene3D" id="3.40.50.300">
    <property type="entry name" value="P-loop containing nucleotide triphosphate hydrolases"/>
    <property type="match status" value="1"/>
</dbReference>
<comment type="function">
    <text evidence="4">Catalyzes amidations at positions B, D, E, and G on adenosylcobyrinic A,C-diamide. NH(2) groups are provided by glutamine, and one molecule of ATP is hydrogenolyzed for each amidation.</text>
</comment>
<evidence type="ECO:0000256" key="3">
    <source>
        <dbReference type="ARBA" id="ARBA00022962"/>
    </source>
</evidence>
<evidence type="ECO:0000313" key="8">
    <source>
        <dbReference type="Proteomes" id="UP001623661"/>
    </source>
</evidence>
<dbReference type="NCBIfam" id="NF001989">
    <property type="entry name" value="PRK00784.1"/>
    <property type="match status" value="1"/>
</dbReference>
<evidence type="ECO:0000256" key="4">
    <source>
        <dbReference type="HAMAP-Rule" id="MF_00028"/>
    </source>
</evidence>
<dbReference type="SUPFAM" id="SSF52540">
    <property type="entry name" value="P-loop containing nucleoside triphosphate hydrolases"/>
    <property type="match status" value="1"/>
</dbReference>
<proteinExistence type="inferred from homology"/>
<comment type="caution">
    <text evidence="7">The sequence shown here is derived from an EMBL/GenBank/DDBJ whole genome shotgun (WGS) entry which is preliminary data.</text>
</comment>
<evidence type="ECO:0000313" key="7">
    <source>
        <dbReference type="EMBL" id="MFL0268668.1"/>
    </source>
</evidence>
<keyword evidence="3 4" id="KW-0315">Glutamine amidotransferase</keyword>
<dbReference type="InterPro" id="IPR004459">
    <property type="entry name" value="CobQ_synth"/>
</dbReference>
<protein>
    <recommendedName>
        <fullName evidence="4">Cobyric acid synthase</fullName>
    </recommendedName>
</protein>
<dbReference type="SUPFAM" id="SSF52317">
    <property type="entry name" value="Class I glutamine amidotransferase-like"/>
    <property type="match status" value="1"/>
</dbReference>
<evidence type="ECO:0000256" key="1">
    <source>
        <dbReference type="ARBA" id="ARBA00004953"/>
    </source>
</evidence>
<organism evidence="7 8">
    <name type="scientific">Candidatus Clostridium radicumherbarum</name>
    <dbReference type="NCBI Taxonomy" id="3381662"/>
    <lineage>
        <taxon>Bacteria</taxon>
        <taxon>Bacillati</taxon>
        <taxon>Bacillota</taxon>
        <taxon>Clostridia</taxon>
        <taxon>Eubacteriales</taxon>
        <taxon>Clostridiaceae</taxon>
        <taxon>Clostridium</taxon>
    </lineage>
</organism>
<feature type="domain" description="CobQ/CobB/MinD/ParA nucleotide binding" evidence="5">
    <location>
        <begin position="4"/>
        <end position="225"/>
    </location>
</feature>
<evidence type="ECO:0000259" key="6">
    <source>
        <dbReference type="Pfam" id="PF07685"/>
    </source>
</evidence>
<dbReference type="Proteomes" id="UP001623661">
    <property type="component" value="Unassembled WGS sequence"/>
</dbReference>
<dbReference type="InterPro" id="IPR029062">
    <property type="entry name" value="Class_I_gatase-like"/>
</dbReference>
<comment type="similarity">
    <text evidence="4">Belongs to the CobB/CobQ family. CobQ subfamily.</text>
</comment>
<sequence>MAKIMIQGTASSVGKSILVAALGRIFKQDGYRVAPYKSQNMSLNSYITLDGKEMGRAQVLQAYACGLEPEVYMNPILLKPTSDKKCQVVVNGQVYCNSTAVEYHNMKLEFRDMLKKQFEDLEKNFDIIVMEGAGSPAEINLRDRDIVNMGMAELVDAPVLLVGDIDKGGVFASLAGTLLLLTDEEKRRVKGTIINKFRGDVHILKPGIDMLEDIIHIPCFGVVPYFRLALEDEDGAVEFNKKVTAPIDIAVIKLPHISNFTDLDALKIEEDVSIRFITTAEEFSHPDLLIIPGSKNTIEDLLTLRENGIEEKIKEYSKTGNIIGICGGYQMLGNTIKDPYAVETDLKEIEGLKLLDIDTIFEKEKVTTRVKASLNSNSLKVNNHNYISDKDMQSFEIYGYEIHMGICTYGKETEALFNLSYKNGEKMCYKDGAANKLGNIFGTYIHGIFDSTYFRQYILNGLREKKGLTFKKSQIYENIREKELDKLADIVRNSIDIEGIYKLMGIKI</sequence>
<dbReference type="Gene3D" id="3.40.50.880">
    <property type="match status" value="1"/>
</dbReference>
<feature type="domain" description="CobB/CobQ-like glutamine amidotransferase" evidence="6">
    <location>
        <begin position="248"/>
        <end position="452"/>
    </location>
</feature>
<dbReference type="InterPro" id="IPR002586">
    <property type="entry name" value="CobQ/CobB/MinD/ParA_Nub-bd_dom"/>
</dbReference>
<evidence type="ECO:0000259" key="5">
    <source>
        <dbReference type="Pfam" id="PF01656"/>
    </source>
</evidence>
<dbReference type="HAMAP" id="MF_00028">
    <property type="entry name" value="CobQ"/>
    <property type="match status" value="1"/>
</dbReference>
<accession>A0ABW8TU57</accession>
<dbReference type="PROSITE" id="PS51274">
    <property type="entry name" value="GATASE_COBBQ"/>
    <property type="match status" value="1"/>
</dbReference>
<dbReference type="Pfam" id="PF07685">
    <property type="entry name" value="GATase_3"/>
    <property type="match status" value="1"/>
</dbReference>
<keyword evidence="2 4" id="KW-0169">Cobalamin biosynthesis</keyword>
<dbReference type="CDD" id="cd01750">
    <property type="entry name" value="GATase1_CobQ"/>
    <property type="match status" value="1"/>
</dbReference>
<dbReference type="CDD" id="cd05389">
    <property type="entry name" value="CobQ_N"/>
    <property type="match status" value="1"/>
</dbReference>
<dbReference type="PANTHER" id="PTHR21343">
    <property type="entry name" value="DETHIOBIOTIN SYNTHETASE"/>
    <property type="match status" value="1"/>
</dbReference>
<dbReference type="EMBL" id="JBJHZY010000002">
    <property type="protein sequence ID" value="MFL0268668.1"/>
    <property type="molecule type" value="Genomic_DNA"/>
</dbReference>
<dbReference type="PANTHER" id="PTHR21343:SF1">
    <property type="entry name" value="COBYRIC ACID SYNTHASE"/>
    <property type="match status" value="1"/>
</dbReference>
<comment type="pathway">
    <text evidence="1 4">Cofactor biosynthesis; adenosylcobalamin biosynthesis.</text>
</comment>
<name>A0ABW8TU57_9CLOT</name>
<feature type="active site" evidence="4">
    <location>
        <position position="446"/>
    </location>
</feature>
<dbReference type="Pfam" id="PF01656">
    <property type="entry name" value="CbiA"/>
    <property type="match status" value="1"/>
</dbReference>
<feature type="active site" description="Nucleophile" evidence="4">
    <location>
        <position position="326"/>
    </location>
</feature>